<dbReference type="Proteomes" id="UP000735302">
    <property type="component" value="Unassembled WGS sequence"/>
</dbReference>
<dbReference type="AlphaFoldDB" id="A0AAV4AMH2"/>
<feature type="region of interest" description="Disordered" evidence="1">
    <location>
        <begin position="9"/>
        <end position="30"/>
    </location>
</feature>
<keyword evidence="3" id="KW-1185">Reference proteome</keyword>
<comment type="caution">
    <text evidence="2">The sequence shown here is derived from an EMBL/GenBank/DDBJ whole genome shotgun (WGS) entry which is preliminary data.</text>
</comment>
<evidence type="ECO:0000256" key="1">
    <source>
        <dbReference type="SAM" id="MobiDB-lite"/>
    </source>
</evidence>
<organism evidence="2 3">
    <name type="scientific">Plakobranchus ocellatus</name>
    <dbReference type="NCBI Taxonomy" id="259542"/>
    <lineage>
        <taxon>Eukaryota</taxon>
        <taxon>Metazoa</taxon>
        <taxon>Spiralia</taxon>
        <taxon>Lophotrochozoa</taxon>
        <taxon>Mollusca</taxon>
        <taxon>Gastropoda</taxon>
        <taxon>Heterobranchia</taxon>
        <taxon>Euthyneura</taxon>
        <taxon>Panpulmonata</taxon>
        <taxon>Sacoglossa</taxon>
        <taxon>Placobranchoidea</taxon>
        <taxon>Plakobranchidae</taxon>
        <taxon>Plakobranchus</taxon>
    </lineage>
</organism>
<reference evidence="2 3" key="1">
    <citation type="journal article" date="2021" name="Elife">
        <title>Chloroplast acquisition without the gene transfer in kleptoplastic sea slugs, Plakobranchus ocellatus.</title>
        <authorList>
            <person name="Maeda T."/>
            <person name="Takahashi S."/>
            <person name="Yoshida T."/>
            <person name="Shimamura S."/>
            <person name="Takaki Y."/>
            <person name="Nagai Y."/>
            <person name="Toyoda A."/>
            <person name="Suzuki Y."/>
            <person name="Arimoto A."/>
            <person name="Ishii H."/>
            <person name="Satoh N."/>
            <person name="Nishiyama T."/>
            <person name="Hasebe M."/>
            <person name="Maruyama T."/>
            <person name="Minagawa J."/>
            <person name="Obokata J."/>
            <person name="Shigenobu S."/>
        </authorList>
    </citation>
    <scope>NUCLEOTIDE SEQUENCE [LARGE SCALE GENOMIC DNA]</scope>
</reference>
<feature type="compositionally biased region" description="Acidic residues" evidence="1">
    <location>
        <begin position="11"/>
        <end position="30"/>
    </location>
</feature>
<dbReference type="EMBL" id="BLXT01004027">
    <property type="protein sequence ID" value="GFO08974.1"/>
    <property type="molecule type" value="Genomic_DNA"/>
</dbReference>
<name>A0AAV4AMH2_9GAST</name>
<gene>
    <name evidence="2" type="ORF">PoB_003547900</name>
</gene>
<proteinExistence type="predicted"/>
<evidence type="ECO:0000313" key="2">
    <source>
        <dbReference type="EMBL" id="GFO08974.1"/>
    </source>
</evidence>
<evidence type="ECO:0000313" key="3">
    <source>
        <dbReference type="Proteomes" id="UP000735302"/>
    </source>
</evidence>
<sequence>MSIIIINICNADDDDDDDDDDGDDDDEDDGDDIIDLISKLMLKILLPCSHMNIFLPMSSSQRMDCLPVDEADCSRFRGTAEHLGFLAQSFVSREGLAQLATKQTFRQSTE</sequence>
<protein>
    <submittedName>
        <fullName evidence="2">Uncharacterized protein</fullName>
    </submittedName>
</protein>
<accession>A0AAV4AMH2</accession>